<feature type="transmembrane region" description="Helical" evidence="1">
    <location>
        <begin position="306"/>
        <end position="327"/>
    </location>
</feature>
<feature type="transmembrane region" description="Helical" evidence="1">
    <location>
        <begin position="232"/>
        <end position="251"/>
    </location>
</feature>
<comment type="caution">
    <text evidence="2">The sequence shown here is derived from an EMBL/GenBank/DDBJ whole genome shotgun (WGS) entry which is preliminary data.</text>
</comment>
<proteinExistence type="predicted"/>
<feature type="transmembrane region" description="Helical" evidence="1">
    <location>
        <begin position="133"/>
        <end position="155"/>
    </location>
</feature>
<dbReference type="AlphaFoldDB" id="A0A938X0S6"/>
<dbReference type="SUPFAM" id="SSF82866">
    <property type="entry name" value="Multidrug efflux transporter AcrB transmembrane domain"/>
    <property type="match status" value="1"/>
</dbReference>
<gene>
    <name evidence="2" type="ORF">H7U32_07900</name>
</gene>
<feature type="transmembrane region" description="Helical" evidence="1">
    <location>
        <begin position="339"/>
        <end position="360"/>
    </location>
</feature>
<dbReference type="EMBL" id="JACLYU010000018">
    <property type="protein sequence ID" value="MBM6700212.1"/>
    <property type="molecule type" value="Genomic_DNA"/>
</dbReference>
<sequence length="406" mass="45524">MVIEPSGWLAGDDNRDGRVDIDDRRLPLIVRVYGVIVLADGLLTLPRLVLSALQSVREFLAGRAQVDVLNLTFILTCMDTVVLVVNSALLIIFGILLLRNRRRHAARWAYVLLPLTGLEAMLSLALLGLGPNLIVPAVQIAILVTLSVAADPALIEERRLKYALRRMDERDSYWDAVRSGMLGRDATGKGYISLDFFNVFWLFVIGCVFGLAVETVYHLVVYGEYQDRAGLLFGPFSPIYGFGAVILTACLNRLWRANPVFIFLASAVIGGAFEYAVSWFMEAAFGIKAWDYTGRWLSIGGRTSGLYMAFWGVLGVLWIKVILQWILWLINKIPWKVRYSLTAVCLVLMVADCLFTLMAFDCWYMRMAGTAPDSPVTAWFARHFGNEFMAHRFQTMQLDPSTAGRL</sequence>
<dbReference type="RefSeq" id="WP_204469535.1">
    <property type="nucleotide sequence ID" value="NZ_JACLYU010000018.1"/>
</dbReference>
<accession>A0A938X0S6</accession>
<evidence type="ECO:0000313" key="2">
    <source>
        <dbReference type="EMBL" id="MBM6700212.1"/>
    </source>
</evidence>
<feature type="transmembrane region" description="Helical" evidence="1">
    <location>
        <begin position="199"/>
        <end position="220"/>
    </location>
</feature>
<feature type="transmembrane region" description="Helical" evidence="1">
    <location>
        <begin position="108"/>
        <end position="127"/>
    </location>
</feature>
<keyword evidence="3" id="KW-1185">Reference proteome</keyword>
<keyword evidence="1" id="KW-0812">Transmembrane</keyword>
<keyword evidence="1" id="KW-1133">Transmembrane helix</keyword>
<protein>
    <submittedName>
        <fullName evidence="2">ABC transporter permease</fullName>
    </submittedName>
</protein>
<dbReference type="Proteomes" id="UP000718821">
    <property type="component" value="Unassembled WGS sequence"/>
</dbReference>
<dbReference type="Pfam" id="PF06541">
    <property type="entry name" value="ABC_trans_CmpB"/>
    <property type="match status" value="1"/>
</dbReference>
<feature type="transmembrane region" description="Helical" evidence="1">
    <location>
        <begin position="69"/>
        <end position="96"/>
    </location>
</feature>
<keyword evidence="1" id="KW-0472">Membrane</keyword>
<feature type="transmembrane region" description="Helical" evidence="1">
    <location>
        <begin position="28"/>
        <end position="49"/>
    </location>
</feature>
<evidence type="ECO:0000256" key="1">
    <source>
        <dbReference type="SAM" id="Phobius"/>
    </source>
</evidence>
<dbReference type="InterPro" id="IPR010540">
    <property type="entry name" value="CmpB_TMEM229"/>
</dbReference>
<reference evidence="2" key="1">
    <citation type="submission" date="2020-08" db="EMBL/GenBank/DDBJ databases">
        <authorList>
            <person name="Cejkova D."/>
            <person name="Kubasova T."/>
            <person name="Jahodarova E."/>
            <person name="Rychlik I."/>
        </authorList>
    </citation>
    <scope>NUCLEOTIDE SEQUENCE</scope>
    <source>
        <strain evidence="2">An836</strain>
    </source>
</reference>
<evidence type="ECO:0000313" key="3">
    <source>
        <dbReference type="Proteomes" id="UP000718821"/>
    </source>
</evidence>
<organism evidence="2 3">
    <name type="scientific">Bifidobacterium pullorum subsp. saeculare</name>
    <dbReference type="NCBI Taxonomy" id="78257"/>
    <lineage>
        <taxon>Bacteria</taxon>
        <taxon>Bacillati</taxon>
        <taxon>Actinomycetota</taxon>
        <taxon>Actinomycetes</taxon>
        <taxon>Bifidobacteriales</taxon>
        <taxon>Bifidobacteriaceae</taxon>
        <taxon>Bifidobacterium</taxon>
    </lineage>
</organism>
<reference evidence="2" key="2">
    <citation type="journal article" date="2021" name="Sci. Rep.">
        <title>The distribution of antibiotic resistance genes in chicken gut microbiota commensals.</title>
        <authorList>
            <person name="Juricova H."/>
            <person name="Matiasovicova J."/>
            <person name="Kubasova T."/>
            <person name="Cejkova D."/>
            <person name="Rychlik I."/>
        </authorList>
    </citation>
    <scope>NUCLEOTIDE SEQUENCE</scope>
    <source>
        <strain evidence="2">An836</strain>
    </source>
</reference>
<feature type="transmembrane region" description="Helical" evidence="1">
    <location>
        <begin position="260"/>
        <end position="281"/>
    </location>
</feature>
<name>A0A938X0S6_9BIFI</name>